<dbReference type="RefSeq" id="XP_001019764.2">
    <property type="nucleotide sequence ID" value="XM_001019764.3"/>
</dbReference>
<dbReference type="GeneID" id="7839986"/>
<feature type="compositionally biased region" description="Low complexity" evidence="1">
    <location>
        <begin position="431"/>
        <end position="481"/>
    </location>
</feature>
<keyword evidence="2" id="KW-1133">Transmembrane helix</keyword>
<dbReference type="EMBL" id="GG662639">
    <property type="protein sequence ID" value="EAR99519.2"/>
    <property type="molecule type" value="Genomic_DNA"/>
</dbReference>
<dbReference type="AlphaFoldDB" id="I7M284"/>
<feature type="compositionally biased region" description="Polar residues" evidence="1">
    <location>
        <begin position="714"/>
        <end position="727"/>
    </location>
</feature>
<protein>
    <submittedName>
        <fullName evidence="4">Transmembrane protein, putative</fullName>
    </submittedName>
</protein>
<feature type="region of interest" description="Disordered" evidence="1">
    <location>
        <begin position="644"/>
        <end position="762"/>
    </location>
</feature>
<reference evidence="5" key="1">
    <citation type="journal article" date="2006" name="PLoS Biol.">
        <title>Macronuclear genome sequence of the ciliate Tetrahymena thermophila, a model eukaryote.</title>
        <authorList>
            <person name="Eisen J.A."/>
            <person name="Coyne R.S."/>
            <person name="Wu M."/>
            <person name="Wu D."/>
            <person name="Thiagarajan M."/>
            <person name="Wortman J.R."/>
            <person name="Badger J.H."/>
            <person name="Ren Q."/>
            <person name="Amedeo P."/>
            <person name="Jones K.M."/>
            <person name="Tallon L.J."/>
            <person name="Delcher A.L."/>
            <person name="Salzberg S.L."/>
            <person name="Silva J.C."/>
            <person name="Haas B.J."/>
            <person name="Majoros W.H."/>
            <person name="Farzad M."/>
            <person name="Carlton J.M."/>
            <person name="Smith R.K. Jr."/>
            <person name="Garg J."/>
            <person name="Pearlman R.E."/>
            <person name="Karrer K.M."/>
            <person name="Sun L."/>
            <person name="Manning G."/>
            <person name="Elde N.C."/>
            <person name="Turkewitz A.P."/>
            <person name="Asai D.J."/>
            <person name="Wilkes D.E."/>
            <person name="Wang Y."/>
            <person name="Cai H."/>
            <person name="Collins K."/>
            <person name="Stewart B.A."/>
            <person name="Lee S.R."/>
            <person name="Wilamowska K."/>
            <person name="Weinberg Z."/>
            <person name="Ruzzo W.L."/>
            <person name="Wloga D."/>
            <person name="Gaertig J."/>
            <person name="Frankel J."/>
            <person name="Tsao C.-C."/>
            <person name="Gorovsky M.A."/>
            <person name="Keeling P.J."/>
            <person name="Waller R.F."/>
            <person name="Patron N.J."/>
            <person name="Cherry J.M."/>
            <person name="Stover N.A."/>
            <person name="Krieger C.J."/>
            <person name="del Toro C."/>
            <person name="Ryder H.F."/>
            <person name="Williamson S.C."/>
            <person name="Barbeau R.A."/>
            <person name="Hamilton E.P."/>
            <person name="Orias E."/>
        </authorList>
    </citation>
    <scope>NUCLEOTIDE SEQUENCE [LARGE SCALE GENOMIC DNA]</scope>
    <source>
        <strain evidence="5">SB210</strain>
    </source>
</reference>
<evidence type="ECO:0000256" key="3">
    <source>
        <dbReference type="SAM" id="SignalP"/>
    </source>
</evidence>
<keyword evidence="5" id="KW-1185">Reference proteome</keyword>
<feature type="region of interest" description="Disordered" evidence="1">
    <location>
        <begin position="405"/>
        <end position="494"/>
    </location>
</feature>
<evidence type="ECO:0000313" key="5">
    <source>
        <dbReference type="Proteomes" id="UP000009168"/>
    </source>
</evidence>
<feature type="compositionally biased region" description="Polar residues" evidence="1">
    <location>
        <begin position="685"/>
        <end position="695"/>
    </location>
</feature>
<evidence type="ECO:0000256" key="1">
    <source>
        <dbReference type="SAM" id="MobiDB-lite"/>
    </source>
</evidence>
<gene>
    <name evidence="4" type="ORF">TTHERM_00137820</name>
</gene>
<proteinExistence type="predicted"/>
<sequence>MLKIRKVASIYLLAFILFGCVQTAEKNRIQTTCTNNSDRFKFQEGCIELKQNQNQQSKFIKINSQCNCTNSFMDILNKTINLYDTSIVLTCDKSNQPVDDSKSRLRYSQEQCKFSKECLSGKCNQIIGICEGQKLGQICSVQEQLFCDPQLICDQQSNTCKSPNQLNLKTQTFSQNIEKNVIIQSYEEDFIECQSSFECGQNEFCHIGKCLALMSLEEGQIADFNENNLFRVGDSFVDLRCKNLLTQNNTCSKIKQFNEESLIKKCADSNGCSASRRCDLLWDSSMEFYKQAKYNFLSNSFCQVYPDNLLFVESLKNAYIYDLIEQNELCPLNFKFQSKCSIIKKSLEKLRQLVLYIDNYHIIKNTCIKHMQHLFDVDALQFMNQYEDQLQLVQNVMIRHLQQDQQNENNKNNTNNSPNTDQPKQTEDNKGNGTNNTNSNDNNKGNQNNENTNNNSDSNNDKNQNNNNNGNNDSNNNNDQQQKPEDKESDSSSSNTGIIVVLIVIVLVFGCCGAVIYIRRRNENGFASLAAQLEKDKQLMIKKGGGMMSMGSGSMNNNKVNANSTDSSGNIQGKQIQNDEMQIVDQKKFSKRVVNDDVRLPSQQKEAQVSLKNLNKTGGVELHLEQNNGNEYQDKSDKAIHHAVHRPHAQHPHSSGSVPTTGIPSQQHQGPKSQQKAQDMEQQKNLDTSVQNNFFSIDGEDEEKHDKIMDSIQLDYQSDDTTYSNVFNLEGEESSKPHSNRKKKKQKQKQQNHLFFDDKNEE</sequence>
<feature type="compositionally biased region" description="Basic residues" evidence="1">
    <location>
        <begin position="738"/>
        <end position="750"/>
    </location>
</feature>
<feature type="compositionally biased region" description="Polar residues" evidence="1">
    <location>
        <begin position="652"/>
        <end position="677"/>
    </location>
</feature>
<keyword evidence="2" id="KW-0472">Membrane</keyword>
<dbReference type="Proteomes" id="UP000009168">
    <property type="component" value="Unassembled WGS sequence"/>
</dbReference>
<organism evidence="4 5">
    <name type="scientific">Tetrahymena thermophila (strain SB210)</name>
    <dbReference type="NCBI Taxonomy" id="312017"/>
    <lineage>
        <taxon>Eukaryota</taxon>
        <taxon>Sar</taxon>
        <taxon>Alveolata</taxon>
        <taxon>Ciliophora</taxon>
        <taxon>Intramacronucleata</taxon>
        <taxon>Oligohymenophorea</taxon>
        <taxon>Hymenostomatida</taxon>
        <taxon>Tetrahymenina</taxon>
        <taxon>Tetrahymenidae</taxon>
        <taxon>Tetrahymena</taxon>
    </lineage>
</organism>
<dbReference type="InParanoid" id="I7M284"/>
<keyword evidence="3" id="KW-0732">Signal</keyword>
<keyword evidence="2 4" id="KW-0812">Transmembrane</keyword>
<evidence type="ECO:0000256" key="2">
    <source>
        <dbReference type="SAM" id="Phobius"/>
    </source>
</evidence>
<name>I7M284_TETTS</name>
<dbReference type="PROSITE" id="PS51257">
    <property type="entry name" value="PROKAR_LIPOPROTEIN"/>
    <property type="match status" value="1"/>
</dbReference>
<accession>I7M284</accession>
<feature type="chain" id="PRO_5003712159" evidence="3">
    <location>
        <begin position="24"/>
        <end position="762"/>
    </location>
</feature>
<feature type="transmembrane region" description="Helical" evidence="2">
    <location>
        <begin position="497"/>
        <end position="518"/>
    </location>
</feature>
<evidence type="ECO:0000313" key="4">
    <source>
        <dbReference type="EMBL" id="EAR99519.2"/>
    </source>
</evidence>
<dbReference type="KEGG" id="tet:TTHERM_00137820"/>
<feature type="compositionally biased region" description="Low complexity" evidence="1">
    <location>
        <begin position="405"/>
        <end position="423"/>
    </location>
</feature>
<feature type="signal peptide" evidence="3">
    <location>
        <begin position="1"/>
        <end position="23"/>
    </location>
</feature>